<feature type="compositionally biased region" description="Acidic residues" evidence="1">
    <location>
        <begin position="63"/>
        <end position="75"/>
    </location>
</feature>
<feature type="region of interest" description="Disordered" evidence="1">
    <location>
        <begin position="60"/>
        <end position="86"/>
    </location>
</feature>
<proteinExistence type="predicted"/>
<dbReference type="EMBL" id="JAULSU010000007">
    <property type="protein sequence ID" value="KAK0612092.1"/>
    <property type="molecule type" value="Genomic_DNA"/>
</dbReference>
<evidence type="ECO:0000256" key="1">
    <source>
        <dbReference type="SAM" id="MobiDB-lite"/>
    </source>
</evidence>
<keyword evidence="3" id="KW-1185">Reference proteome</keyword>
<evidence type="ECO:0000313" key="2">
    <source>
        <dbReference type="EMBL" id="KAK0612092.1"/>
    </source>
</evidence>
<dbReference type="Proteomes" id="UP001175000">
    <property type="component" value="Unassembled WGS sequence"/>
</dbReference>
<feature type="region of interest" description="Disordered" evidence="1">
    <location>
        <begin position="104"/>
        <end position="142"/>
    </location>
</feature>
<gene>
    <name evidence="2" type="ORF">B0T14DRAFT_608047</name>
</gene>
<organism evidence="2 3">
    <name type="scientific">Immersiella caudata</name>
    <dbReference type="NCBI Taxonomy" id="314043"/>
    <lineage>
        <taxon>Eukaryota</taxon>
        <taxon>Fungi</taxon>
        <taxon>Dikarya</taxon>
        <taxon>Ascomycota</taxon>
        <taxon>Pezizomycotina</taxon>
        <taxon>Sordariomycetes</taxon>
        <taxon>Sordariomycetidae</taxon>
        <taxon>Sordariales</taxon>
        <taxon>Lasiosphaeriaceae</taxon>
        <taxon>Immersiella</taxon>
    </lineage>
</organism>
<name>A0AA39TTJ8_9PEZI</name>
<accession>A0AA39TTJ8</accession>
<comment type="caution">
    <text evidence="2">The sequence shown here is derived from an EMBL/GenBank/DDBJ whole genome shotgun (WGS) entry which is preliminary data.</text>
</comment>
<reference evidence="2" key="1">
    <citation type="submission" date="2023-06" db="EMBL/GenBank/DDBJ databases">
        <title>Genome-scale phylogeny and comparative genomics of the fungal order Sordariales.</title>
        <authorList>
            <consortium name="Lawrence Berkeley National Laboratory"/>
            <person name="Hensen N."/>
            <person name="Bonometti L."/>
            <person name="Westerberg I."/>
            <person name="Brannstrom I.O."/>
            <person name="Guillou S."/>
            <person name="Cros-Aarteil S."/>
            <person name="Calhoun S."/>
            <person name="Haridas S."/>
            <person name="Kuo A."/>
            <person name="Mondo S."/>
            <person name="Pangilinan J."/>
            <person name="Riley R."/>
            <person name="Labutti K."/>
            <person name="Andreopoulos B."/>
            <person name="Lipzen A."/>
            <person name="Chen C."/>
            <person name="Yanf M."/>
            <person name="Daum C."/>
            <person name="Ng V."/>
            <person name="Clum A."/>
            <person name="Steindorff A."/>
            <person name="Ohm R."/>
            <person name="Martin F."/>
            <person name="Silar P."/>
            <person name="Natvig D."/>
            <person name="Lalanne C."/>
            <person name="Gautier V."/>
            <person name="Ament-Velasquez S.L."/>
            <person name="Kruys A."/>
            <person name="Hutchinson M.I."/>
            <person name="Powell A.J."/>
            <person name="Barry K."/>
            <person name="Miller A.N."/>
            <person name="Grigoriev I.V."/>
            <person name="Debuchy R."/>
            <person name="Gladieux P."/>
            <person name="Thoren M.H."/>
            <person name="Johannesson H."/>
        </authorList>
    </citation>
    <scope>NUCLEOTIDE SEQUENCE</scope>
    <source>
        <strain evidence="2">CBS 606.72</strain>
    </source>
</reference>
<protein>
    <submittedName>
        <fullName evidence="2">Uncharacterized protein</fullName>
    </submittedName>
</protein>
<evidence type="ECO:0000313" key="3">
    <source>
        <dbReference type="Proteomes" id="UP001175000"/>
    </source>
</evidence>
<dbReference type="AlphaFoldDB" id="A0AA39TTJ8"/>
<sequence>MTTSEDHGVIAISDARSHQPLRPGQIFEVRHSTNDDAEKMKDMVDLQWYLILACSLAGAADPPELEDDKSDDDFDPNALEMEPEHDTGIQKWLKGIEAAPPQSAQPILASLSKPGVVQESPSSNTGPGVLGSITNLAHRRSS</sequence>